<gene>
    <name evidence="1" type="primary">ConsOrf3</name>
</gene>
<keyword evidence="1" id="KW-0934">Plastid</keyword>
<geneLocation type="chloroplast" evidence="1"/>
<dbReference type="AlphaFoldDB" id="A0A1Z1MBF5"/>
<dbReference type="EMBL" id="MF101427">
    <property type="protein sequence ID" value="ARW63418.1"/>
    <property type="molecule type" value="Genomic_DNA"/>
</dbReference>
<protein>
    <submittedName>
        <fullName evidence="1">Uncharacterized protein</fullName>
    </submittedName>
</protein>
<organism evidence="1">
    <name type="scientific">Polysiphonia elongata</name>
    <dbReference type="NCBI Taxonomy" id="159753"/>
    <lineage>
        <taxon>Eukaryota</taxon>
        <taxon>Rhodophyta</taxon>
        <taxon>Florideophyceae</taxon>
        <taxon>Rhodymeniophycidae</taxon>
        <taxon>Ceramiales</taxon>
        <taxon>Rhodomelaceae</taxon>
        <taxon>Polysiphonioideae</taxon>
        <taxon>Polysiphonia</taxon>
    </lineage>
</organism>
<name>A0A1Z1MBF5_9FLOR</name>
<keyword evidence="1" id="KW-0150">Chloroplast</keyword>
<dbReference type="RefSeq" id="YP_009394856.1">
    <property type="nucleotide sequence ID" value="NC_035274.1"/>
</dbReference>
<evidence type="ECO:0000313" key="1">
    <source>
        <dbReference type="EMBL" id="ARW63418.1"/>
    </source>
</evidence>
<dbReference type="GeneID" id="33356785"/>
<reference evidence="1" key="1">
    <citation type="journal article" date="2017" name="J. Phycol.">
        <title>Analysis of chloroplast genomes and a supermatrix inform reclassification of the Rhodomelaceae (Rhodophyta).</title>
        <authorList>
            <person name="Diaz-Tapia P."/>
            <person name="Maggs C.A."/>
            <person name="West J.A."/>
            <person name="Verbruggen H."/>
        </authorList>
    </citation>
    <scope>NUCLEOTIDE SEQUENCE</scope>
    <source>
        <strain evidence="1">PD547</strain>
    </source>
</reference>
<proteinExistence type="predicted"/>
<sequence>MKKEIFLKKLDLLSISLEVLTTSNENKQIIKKFNTLYYNIRNKQYSKKQNFLFLIEYIYSIIKMIRKYSLDQLATKIIKGNNKFITRYISKFCYIYYRNKKYYINHKLILYKYNKDEKIAINNVAIINLYLICKLQKDQGIYTLIKYLKKL</sequence>
<accession>A0A1Z1MBF5</accession>